<comment type="caution">
    <text evidence="1">The sequence shown here is derived from an EMBL/GenBank/DDBJ whole genome shotgun (WGS) entry which is preliminary data.</text>
</comment>
<dbReference type="EMBL" id="JACEGB010000466">
    <property type="protein sequence ID" value="MBC1193511.1"/>
    <property type="molecule type" value="Genomic_DNA"/>
</dbReference>
<evidence type="ECO:0000313" key="1">
    <source>
        <dbReference type="EMBL" id="MBC1193511.1"/>
    </source>
</evidence>
<protein>
    <submittedName>
        <fullName evidence="1">Uncharacterized protein</fullName>
    </submittedName>
</protein>
<reference evidence="1 2" key="1">
    <citation type="submission" date="2020-07" db="EMBL/GenBank/DDBJ databases">
        <title>Genomes of two Microcystis aeruginosa (Cyanobacteria) strains from Florida (USA) with disparate toxicogenic potential.</title>
        <authorList>
            <person name="Lefler F.W."/>
            <person name="Barbosa M."/>
            <person name="Berthold D.E."/>
            <person name="Laughinghouse H.D. IV."/>
        </authorList>
    </citation>
    <scope>NUCLEOTIDE SEQUENCE [LARGE SCALE GENOMIC DNA]</scope>
    <source>
        <strain evidence="1 2">BLCCF108</strain>
    </source>
</reference>
<organism evidence="1 2">
    <name type="scientific">Microcystis aeruginosa BLCC-F108</name>
    <dbReference type="NCBI Taxonomy" id="2755317"/>
    <lineage>
        <taxon>Bacteria</taxon>
        <taxon>Bacillati</taxon>
        <taxon>Cyanobacteriota</taxon>
        <taxon>Cyanophyceae</taxon>
        <taxon>Oscillatoriophycideae</taxon>
        <taxon>Chroococcales</taxon>
        <taxon>Microcystaceae</taxon>
        <taxon>Microcystis</taxon>
    </lineage>
</organism>
<dbReference type="RefSeq" id="WP_185238046.1">
    <property type="nucleotide sequence ID" value="NZ_JACEGB010000466.1"/>
</dbReference>
<dbReference type="AlphaFoldDB" id="A0A841UR94"/>
<dbReference type="Proteomes" id="UP000551499">
    <property type="component" value="Unassembled WGS sequence"/>
</dbReference>
<sequence>MKFEEPKTIELLLSPTKSVQELQSSLKSREQTESARIQISNRMEADLSGLGFKIEALVPQEQAVYRGKTTQWKWEVTPTKDGDQNLYLTLSAIINVSNQKVPLVIRTFDKTIEVEVSVGQRISTFVAGNWQWLWASILVPLSPFLWKWYQKKRGKKQPPNNPGAAD</sequence>
<evidence type="ECO:0000313" key="2">
    <source>
        <dbReference type="Proteomes" id="UP000551499"/>
    </source>
</evidence>
<gene>
    <name evidence="1" type="ORF">H0902_23015</name>
</gene>
<name>A0A841UR94_MICAE</name>
<proteinExistence type="predicted"/>
<accession>A0A841UR94</accession>